<protein>
    <submittedName>
        <fullName evidence="13">Zgc:194202</fullName>
    </submittedName>
</protein>
<proteinExistence type="predicted"/>
<dbReference type="PRINTS" id="PR00237">
    <property type="entry name" value="GPCRRHODOPSN"/>
</dbReference>
<dbReference type="GO" id="GO:0006955">
    <property type="term" value="P:immune response"/>
    <property type="evidence" value="ECO:0007669"/>
    <property type="project" value="TreeGrafter"/>
</dbReference>
<evidence type="ECO:0000256" key="7">
    <source>
        <dbReference type="ARBA" id="ARBA00023170"/>
    </source>
</evidence>
<organism evidence="13 14">
    <name type="scientific">Cyprinus carpio</name>
    <name type="common">Common carp</name>
    <dbReference type="NCBI Taxonomy" id="7962"/>
    <lineage>
        <taxon>Eukaryota</taxon>
        <taxon>Metazoa</taxon>
        <taxon>Chordata</taxon>
        <taxon>Craniata</taxon>
        <taxon>Vertebrata</taxon>
        <taxon>Euteleostomi</taxon>
        <taxon>Actinopterygii</taxon>
        <taxon>Neopterygii</taxon>
        <taxon>Teleostei</taxon>
        <taxon>Ostariophysi</taxon>
        <taxon>Cypriniformes</taxon>
        <taxon>Cyprinidae</taxon>
        <taxon>Cyprininae</taxon>
        <taxon>Cyprinus</taxon>
    </lineage>
</organism>
<dbReference type="Gene3D" id="1.20.1070.10">
    <property type="entry name" value="Rhodopsin 7-helix transmembrane proteins"/>
    <property type="match status" value="1"/>
</dbReference>
<dbReference type="AlphaFoldDB" id="A0A8C2JMC7"/>
<evidence type="ECO:0000256" key="11">
    <source>
        <dbReference type="SAM" id="Phobius"/>
    </source>
</evidence>
<dbReference type="GO" id="GO:0004974">
    <property type="term" value="F:leukotriene receptor activity"/>
    <property type="evidence" value="ECO:0007669"/>
    <property type="project" value="UniProtKB-ARBA"/>
</dbReference>
<evidence type="ECO:0000256" key="3">
    <source>
        <dbReference type="ARBA" id="ARBA00022692"/>
    </source>
</evidence>
<evidence type="ECO:0000256" key="4">
    <source>
        <dbReference type="ARBA" id="ARBA00022989"/>
    </source>
</evidence>
<dbReference type="GO" id="GO:0007204">
    <property type="term" value="P:positive regulation of cytosolic calcium ion concentration"/>
    <property type="evidence" value="ECO:0007669"/>
    <property type="project" value="TreeGrafter"/>
</dbReference>
<accession>A0A8C2JMC7</accession>
<dbReference type="PROSITE" id="PS50262">
    <property type="entry name" value="G_PROTEIN_RECEP_F1_2"/>
    <property type="match status" value="1"/>
</dbReference>
<dbReference type="GO" id="GO:0060326">
    <property type="term" value="P:cell chemotaxis"/>
    <property type="evidence" value="ECO:0007669"/>
    <property type="project" value="TreeGrafter"/>
</dbReference>
<feature type="transmembrane region" description="Helical" evidence="11">
    <location>
        <begin position="94"/>
        <end position="116"/>
    </location>
</feature>
<keyword evidence="6 11" id="KW-0472">Membrane</keyword>
<keyword evidence="9" id="KW-0807">Transducer</keyword>
<keyword evidence="2" id="KW-1003">Cell membrane</keyword>
<evidence type="ECO:0000256" key="5">
    <source>
        <dbReference type="ARBA" id="ARBA00023040"/>
    </source>
</evidence>
<feature type="compositionally biased region" description="Basic and acidic residues" evidence="10">
    <location>
        <begin position="288"/>
        <end position="312"/>
    </location>
</feature>
<evidence type="ECO:0000313" key="13">
    <source>
        <dbReference type="Ensembl" id="ENSCCRP00020096838.1"/>
    </source>
</evidence>
<keyword evidence="7" id="KW-0675">Receptor</keyword>
<feature type="transmembrane region" description="Helical" evidence="11">
    <location>
        <begin position="223"/>
        <end position="248"/>
    </location>
</feature>
<dbReference type="GO" id="GO:0009897">
    <property type="term" value="C:external side of plasma membrane"/>
    <property type="evidence" value="ECO:0007669"/>
    <property type="project" value="TreeGrafter"/>
</dbReference>
<dbReference type="Proteomes" id="UP000694701">
    <property type="component" value="Unplaced"/>
</dbReference>
<keyword evidence="4 11" id="KW-1133">Transmembrane helix</keyword>
<name>A0A8C2JMC7_CYPCA</name>
<keyword evidence="8" id="KW-0325">Glycoprotein</keyword>
<feature type="transmembrane region" description="Helical" evidence="11">
    <location>
        <begin position="180"/>
        <end position="203"/>
    </location>
</feature>
<feature type="transmembrane region" description="Helical" evidence="11">
    <location>
        <begin position="260"/>
        <end position="277"/>
    </location>
</feature>
<feature type="region of interest" description="Disordered" evidence="10">
    <location>
        <begin position="287"/>
        <end position="321"/>
    </location>
</feature>
<dbReference type="PANTHER" id="PTHR10489:SF946">
    <property type="entry name" value="LEUKOTRIENE B4 RECEPTOR 1-LIKE"/>
    <property type="match status" value="1"/>
</dbReference>
<dbReference type="PANTHER" id="PTHR10489">
    <property type="entry name" value="CELL ADHESION MOLECULE"/>
    <property type="match status" value="1"/>
</dbReference>
<dbReference type="InterPro" id="IPR017452">
    <property type="entry name" value="GPCR_Rhodpsn_7TM"/>
</dbReference>
<comment type="subcellular location">
    <subcellularLocation>
        <location evidence="1">Cell membrane</location>
        <topology evidence="1">Multi-pass membrane protein</topology>
    </subcellularLocation>
</comment>
<feature type="transmembrane region" description="Helical" evidence="11">
    <location>
        <begin position="22"/>
        <end position="47"/>
    </location>
</feature>
<dbReference type="Ensembl" id="ENSCCRT00020105885.1">
    <property type="protein sequence ID" value="ENSCCRP00020096838.1"/>
    <property type="gene ID" value="ENSCCRG00020044600.1"/>
</dbReference>
<evidence type="ECO:0000259" key="12">
    <source>
        <dbReference type="PROSITE" id="PS50262"/>
    </source>
</evidence>
<keyword evidence="5" id="KW-0297">G-protein coupled receptor</keyword>
<dbReference type="InterPro" id="IPR000276">
    <property type="entry name" value="GPCR_Rhodpsn"/>
</dbReference>
<evidence type="ECO:0000256" key="2">
    <source>
        <dbReference type="ARBA" id="ARBA00022475"/>
    </source>
</evidence>
<dbReference type="GO" id="GO:0019957">
    <property type="term" value="F:C-C chemokine binding"/>
    <property type="evidence" value="ECO:0007669"/>
    <property type="project" value="TreeGrafter"/>
</dbReference>
<evidence type="ECO:0000256" key="1">
    <source>
        <dbReference type="ARBA" id="ARBA00004651"/>
    </source>
</evidence>
<evidence type="ECO:0000256" key="9">
    <source>
        <dbReference type="ARBA" id="ARBA00023224"/>
    </source>
</evidence>
<evidence type="ECO:0000256" key="6">
    <source>
        <dbReference type="ARBA" id="ARBA00023136"/>
    </source>
</evidence>
<feature type="transmembrane region" description="Helical" evidence="11">
    <location>
        <begin position="59"/>
        <end position="82"/>
    </location>
</feature>
<dbReference type="Pfam" id="PF00001">
    <property type="entry name" value="7tm_1"/>
    <property type="match status" value="1"/>
</dbReference>
<feature type="transmembrane region" description="Helical" evidence="11">
    <location>
        <begin position="137"/>
        <end position="156"/>
    </location>
</feature>
<sequence length="321" mass="36311">MTMEYQNISNSSLFARTSVEELVSSTVLGLCCALGVPGNIAVLVMLTQHLKEGSFTAKLMLSLAVSDLFSLISLPVWIYALLRGWVFGQGLCKLFSYVVYWSLYSSVLSVTLLSVQRYLQVLYPQRWAKLGQKGQKGLIFGIWTSSGALGSYALYFRNVKLKKDRLLECHQDYRNNQEKLAVLLVETLVLFVVPLFSLLFFYLRLHQRISQSAFFNSHRLTKLAARIVVAFVVFSTPCMINNLVLMALSWESDVSNNVTGALFFINNCVNPFLYAFSARTLRCRKKRHSDEPQQHQNETENGKECGHAEAGKRYSSSDCSF</sequence>
<evidence type="ECO:0000256" key="8">
    <source>
        <dbReference type="ARBA" id="ARBA00023180"/>
    </source>
</evidence>
<dbReference type="FunFam" id="1.20.1070.10:FF:000109">
    <property type="entry name" value="Leukotriene B4 receptor"/>
    <property type="match status" value="1"/>
</dbReference>
<dbReference type="InterPro" id="IPR050119">
    <property type="entry name" value="CCR1-9-like"/>
</dbReference>
<keyword evidence="3 11" id="KW-0812">Transmembrane</keyword>
<reference evidence="13" key="1">
    <citation type="submission" date="2025-08" db="UniProtKB">
        <authorList>
            <consortium name="Ensembl"/>
        </authorList>
    </citation>
    <scope>IDENTIFICATION</scope>
</reference>
<dbReference type="SUPFAM" id="SSF81321">
    <property type="entry name" value="Family A G protein-coupled receptor-like"/>
    <property type="match status" value="1"/>
</dbReference>
<evidence type="ECO:0000313" key="14">
    <source>
        <dbReference type="Proteomes" id="UP000694701"/>
    </source>
</evidence>
<feature type="domain" description="G-protein coupled receptors family 1 profile" evidence="12">
    <location>
        <begin position="38"/>
        <end position="274"/>
    </location>
</feature>
<dbReference type="GO" id="GO:0016493">
    <property type="term" value="F:C-C chemokine receptor activity"/>
    <property type="evidence" value="ECO:0007669"/>
    <property type="project" value="TreeGrafter"/>
</dbReference>
<dbReference type="GO" id="GO:0019722">
    <property type="term" value="P:calcium-mediated signaling"/>
    <property type="evidence" value="ECO:0007669"/>
    <property type="project" value="TreeGrafter"/>
</dbReference>
<evidence type="ECO:0000256" key="10">
    <source>
        <dbReference type="SAM" id="MobiDB-lite"/>
    </source>
</evidence>